<gene>
    <name evidence="2" type="ORF">KC19_6G142100</name>
</gene>
<accession>A0A8T0HI50</accession>
<keyword evidence="3" id="KW-1185">Reference proteome</keyword>
<dbReference type="AlphaFoldDB" id="A0A8T0HI50"/>
<organism evidence="2 3">
    <name type="scientific">Ceratodon purpureus</name>
    <name type="common">Fire moss</name>
    <name type="synonym">Dicranum purpureum</name>
    <dbReference type="NCBI Taxonomy" id="3225"/>
    <lineage>
        <taxon>Eukaryota</taxon>
        <taxon>Viridiplantae</taxon>
        <taxon>Streptophyta</taxon>
        <taxon>Embryophyta</taxon>
        <taxon>Bryophyta</taxon>
        <taxon>Bryophytina</taxon>
        <taxon>Bryopsida</taxon>
        <taxon>Dicranidae</taxon>
        <taxon>Pseudoditrichales</taxon>
        <taxon>Ditrichaceae</taxon>
        <taxon>Ceratodon</taxon>
    </lineage>
</organism>
<dbReference type="Proteomes" id="UP000822688">
    <property type="component" value="Chromosome 6"/>
</dbReference>
<keyword evidence="1" id="KW-0732">Signal</keyword>
<evidence type="ECO:0000313" key="3">
    <source>
        <dbReference type="Proteomes" id="UP000822688"/>
    </source>
</evidence>
<proteinExistence type="predicted"/>
<dbReference type="EMBL" id="CM026427">
    <property type="protein sequence ID" value="KAG0570149.1"/>
    <property type="molecule type" value="Genomic_DNA"/>
</dbReference>
<name>A0A8T0HI50_CERPU</name>
<comment type="caution">
    <text evidence="2">The sequence shown here is derived from an EMBL/GenBank/DDBJ whole genome shotgun (WGS) entry which is preliminary data.</text>
</comment>
<evidence type="ECO:0000256" key="1">
    <source>
        <dbReference type="SAM" id="SignalP"/>
    </source>
</evidence>
<reference evidence="2 3" key="1">
    <citation type="submission" date="2020-06" db="EMBL/GenBank/DDBJ databases">
        <title>WGS assembly of Ceratodon purpureus strain R40.</title>
        <authorList>
            <person name="Carey S.B."/>
            <person name="Jenkins J."/>
            <person name="Shu S."/>
            <person name="Lovell J.T."/>
            <person name="Sreedasyam A."/>
            <person name="Maumus F."/>
            <person name="Tiley G.P."/>
            <person name="Fernandez-Pozo N."/>
            <person name="Barry K."/>
            <person name="Chen C."/>
            <person name="Wang M."/>
            <person name="Lipzen A."/>
            <person name="Daum C."/>
            <person name="Saski C.A."/>
            <person name="Payton A.C."/>
            <person name="Mcbreen J.C."/>
            <person name="Conrad R.E."/>
            <person name="Kollar L.M."/>
            <person name="Olsson S."/>
            <person name="Huttunen S."/>
            <person name="Landis J.B."/>
            <person name="Wickett N.J."/>
            <person name="Johnson M.G."/>
            <person name="Rensing S.A."/>
            <person name="Grimwood J."/>
            <person name="Schmutz J."/>
            <person name="Mcdaniel S.F."/>
        </authorList>
    </citation>
    <scope>NUCLEOTIDE SEQUENCE [LARGE SCALE GENOMIC DNA]</scope>
    <source>
        <strain evidence="2 3">R40</strain>
    </source>
</reference>
<evidence type="ECO:0000313" key="2">
    <source>
        <dbReference type="EMBL" id="KAG0570149.1"/>
    </source>
</evidence>
<protein>
    <submittedName>
        <fullName evidence="2">Uncharacterized protein</fullName>
    </submittedName>
</protein>
<sequence>MWWTFIIQALGFWNAGARYLLFLEDLVCSAMKELKRLILDTQRPGISECTSFEKRTDPQFVPLVGSAVLEIALRCFVHEGAGMCLKFFVVSYACSCVQYCSFCNVLLKMLPHRILDSVMSRETDY</sequence>
<feature type="signal peptide" evidence="1">
    <location>
        <begin position="1"/>
        <end position="17"/>
    </location>
</feature>
<feature type="chain" id="PRO_5035855602" evidence="1">
    <location>
        <begin position="18"/>
        <end position="125"/>
    </location>
</feature>